<evidence type="ECO:0000256" key="7">
    <source>
        <dbReference type="ARBA" id="ARBA00023235"/>
    </source>
</evidence>
<dbReference type="EMBL" id="UINC01165713">
    <property type="protein sequence ID" value="SVD67260.1"/>
    <property type="molecule type" value="Genomic_DNA"/>
</dbReference>
<evidence type="ECO:0000256" key="5">
    <source>
        <dbReference type="ARBA" id="ARBA00022605"/>
    </source>
</evidence>
<keyword evidence="5" id="KW-0028">Amino-acid biosynthesis</keyword>
<dbReference type="PROSITE" id="PS01326">
    <property type="entry name" value="DAP_EPIMERASE"/>
    <property type="match status" value="1"/>
</dbReference>
<keyword evidence="6" id="KW-0457">Lysine biosynthesis</keyword>
<dbReference type="PANTHER" id="PTHR31689">
    <property type="entry name" value="DIAMINOPIMELATE EPIMERASE, CHLOROPLASTIC"/>
    <property type="match status" value="1"/>
</dbReference>
<dbReference type="FunFam" id="3.10.310.10:FF:000001">
    <property type="entry name" value="Diaminopimelate epimerase"/>
    <property type="match status" value="1"/>
</dbReference>
<gene>
    <name evidence="9" type="ORF">METZ01_LOCUS420114</name>
</gene>
<sequence length="272" mass="28915">YNERDPGPTELSVLKTVDTLPFTKMHSLGNDFVMLDGVSAPIALSSEAVRNMTDRHHGIGCDQLIVAEPGADGADFFMRIYNTDGSESGQCGNGARCLSRFVREQGLTEKQTLEIETVSTRFTLSLGAKGGVSAELAAPVFEPQKIPFRAGQMSDGYPVSAAGQTFRIGAVSIGNPHAVLLVDDINNAPVGKIGPALEHHPDFPERTNVGFVQIADRAHLKLRVWERGVGETLACGSGACAAVSVCRRWKLIDESVSVTLPGGTLDVAWPGG</sequence>
<organism evidence="9">
    <name type="scientific">marine metagenome</name>
    <dbReference type="NCBI Taxonomy" id="408172"/>
    <lineage>
        <taxon>unclassified sequences</taxon>
        <taxon>metagenomes</taxon>
        <taxon>ecological metagenomes</taxon>
    </lineage>
</organism>
<dbReference type="HAMAP" id="MF_00197">
    <property type="entry name" value="DAP_epimerase"/>
    <property type="match status" value="1"/>
</dbReference>
<evidence type="ECO:0000256" key="2">
    <source>
        <dbReference type="ARBA" id="ARBA00010219"/>
    </source>
</evidence>
<dbReference type="GO" id="GO:0008837">
    <property type="term" value="F:diaminopimelate epimerase activity"/>
    <property type="evidence" value="ECO:0007669"/>
    <property type="project" value="UniProtKB-EC"/>
</dbReference>
<protein>
    <recommendedName>
        <fullName evidence="3">diaminopimelate epimerase</fullName>
        <ecNumber evidence="3">5.1.1.7</ecNumber>
    </recommendedName>
</protein>
<dbReference type="GO" id="GO:0005829">
    <property type="term" value="C:cytosol"/>
    <property type="evidence" value="ECO:0007669"/>
    <property type="project" value="TreeGrafter"/>
</dbReference>
<accession>A0A382X8R5</accession>
<dbReference type="Pfam" id="PF01678">
    <property type="entry name" value="DAP_epimerase"/>
    <property type="match status" value="2"/>
</dbReference>
<dbReference type="InterPro" id="IPR018510">
    <property type="entry name" value="DAP_epimerase_AS"/>
</dbReference>
<evidence type="ECO:0000256" key="1">
    <source>
        <dbReference type="ARBA" id="ARBA00005196"/>
    </source>
</evidence>
<dbReference type="InterPro" id="IPR001653">
    <property type="entry name" value="DAP_epimerase_DapF"/>
</dbReference>
<evidence type="ECO:0000256" key="4">
    <source>
        <dbReference type="ARBA" id="ARBA00022490"/>
    </source>
</evidence>
<comment type="similarity">
    <text evidence="2">Belongs to the diaminopimelate epimerase family.</text>
</comment>
<keyword evidence="4" id="KW-0963">Cytoplasm</keyword>
<dbReference type="SUPFAM" id="SSF54506">
    <property type="entry name" value="Diaminopimelate epimerase-like"/>
    <property type="match status" value="2"/>
</dbReference>
<feature type="non-terminal residue" evidence="9">
    <location>
        <position position="272"/>
    </location>
</feature>
<keyword evidence="7" id="KW-0413">Isomerase</keyword>
<feature type="non-terminal residue" evidence="9">
    <location>
        <position position="1"/>
    </location>
</feature>
<dbReference type="NCBIfam" id="TIGR00652">
    <property type="entry name" value="DapF"/>
    <property type="match status" value="1"/>
</dbReference>
<name>A0A382X8R5_9ZZZZ</name>
<dbReference type="PANTHER" id="PTHR31689:SF0">
    <property type="entry name" value="DIAMINOPIMELATE EPIMERASE"/>
    <property type="match status" value="1"/>
</dbReference>
<evidence type="ECO:0000256" key="6">
    <source>
        <dbReference type="ARBA" id="ARBA00023154"/>
    </source>
</evidence>
<dbReference type="UniPathway" id="UPA00034">
    <property type="reaction ID" value="UER00025"/>
</dbReference>
<evidence type="ECO:0000256" key="3">
    <source>
        <dbReference type="ARBA" id="ARBA00013080"/>
    </source>
</evidence>
<proteinExistence type="inferred from homology"/>
<dbReference type="GO" id="GO:0009089">
    <property type="term" value="P:lysine biosynthetic process via diaminopimelate"/>
    <property type="evidence" value="ECO:0007669"/>
    <property type="project" value="UniProtKB-UniPathway"/>
</dbReference>
<dbReference type="Gene3D" id="3.10.310.10">
    <property type="entry name" value="Diaminopimelate Epimerase, Chain A, domain 1"/>
    <property type="match status" value="2"/>
</dbReference>
<reference evidence="9" key="1">
    <citation type="submission" date="2018-05" db="EMBL/GenBank/DDBJ databases">
        <authorList>
            <person name="Lanie J.A."/>
            <person name="Ng W.-L."/>
            <person name="Kazmierczak K.M."/>
            <person name="Andrzejewski T.M."/>
            <person name="Davidsen T.M."/>
            <person name="Wayne K.J."/>
            <person name="Tettelin H."/>
            <person name="Glass J.I."/>
            <person name="Rusch D."/>
            <person name="Podicherti R."/>
            <person name="Tsui H.-C.T."/>
            <person name="Winkler M.E."/>
        </authorList>
    </citation>
    <scope>NUCLEOTIDE SEQUENCE</scope>
</reference>
<dbReference type="AlphaFoldDB" id="A0A382X8R5"/>
<evidence type="ECO:0000313" key="9">
    <source>
        <dbReference type="EMBL" id="SVD67260.1"/>
    </source>
</evidence>
<comment type="pathway">
    <text evidence="1">Amino-acid biosynthesis; L-lysine biosynthesis via DAP pathway; DL-2,6-diaminopimelate from LL-2,6-diaminopimelate: step 1/1.</text>
</comment>
<dbReference type="EC" id="5.1.1.7" evidence="3"/>
<evidence type="ECO:0000256" key="8">
    <source>
        <dbReference type="ARBA" id="ARBA00051712"/>
    </source>
</evidence>
<comment type="catalytic activity">
    <reaction evidence="8">
        <text>(2S,6S)-2,6-diaminopimelate = meso-2,6-diaminopimelate</text>
        <dbReference type="Rhea" id="RHEA:15393"/>
        <dbReference type="ChEBI" id="CHEBI:57609"/>
        <dbReference type="ChEBI" id="CHEBI:57791"/>
        <dbReference type="EC" id="5.1.1.7"/>
    </reaction>
</comment>